<keyword evidence="2" id="KW-1185">Reference proteome</keyword>
<comment type="caution">
    <text evidence="1">The sequence shown here is derived from an EMBL/GenBank/DDBJ whole genome shotgun (WGS) entry which is preliminary data.</text>
</comment>
<dbReference type="EMBL" id="JAGETX010000002">
    <property type="protein sequence ID" value="MBO3269854.1"/>
    <property type="molecule type" value="Genomic_DNA"/>
</dbReference>
<evidence type="ECO:0000313" key="2">
    <source>
        <dbReference type="Proteomes" id="UP000670527"/>
    </source>
</evidence>
<evidence type="ECO:0000313" key="1">
    <source>
        <dbReference type="EMBL" id="MBO3269854.1"/>
    </source>
</evidence>
<dbReference type="Proteomes" id="UP000670527">
    <property type="component" value="Unassembled WGS sequence"/>
</dbReference>
<reference evidence="1 2" key="1">
    <citation type="submission" date="2021-03" db="EMBL/GenBank/DDBJ databases">
        <authorList>
            <person name="Kim M.K."/>
        </authorList>
    </citation>
    <scope>NUCLEOTIDE SEQUENCE [LARGE SCALE GENOMIC DNA]</scope>
    <source>
        <strain evidence="1 2">BT507</strain>
    </source>
</reference>
<dbReference type="RefSeq" id="WP_208306517.1">
    <property type="nucleotide sequence ID" value="NZ_JAGETX010000002.1"/>
</dbReference>
<organism evidence="1 2">
    <name type="scientific">Hymenobacter defluvii</name>
    <dbReference type="NCBI Taxonomy" id="2054411"/>
    <lineage>
        <taxon>Bacteria</taxon>
        <taxon>Pseudomonadati</taxon>
        <taxon>Bacteroidota</taxon>
        <taxon>Cytophagia</taxon>
        <taxon>Cytophagales</taxon>
        <taxon>Hymenobacteraceae</taxon>
        <taxon>Hymenobacter</taxon>
    </lineage>
</organism>
<protein>
    <submittedName>
        <fullName evidence="1">Uncharacterized protein</fullName>
    </submittedName>
</protein>
<proteinExistence type="predicted"/>
<name>A0ABS3T891_9BACT</name>
<gene>
    <name evidence="1" type="ORF">J4D97_04255</name>
</gene>
<sequence length="189" mass="21574">MFNFPQLLTALPADVALEKLRNGESLQYYHIIGKLDLLQLSTDNTYCFHSIIILHCEVDDLSGVVLSYERPMILSYCHFHRADFIFAYFVGGLLIEECVFYSYLNFSSGGHNKPGFPVRLLRNLFKGFVNFFDCWYEGEVHVKYNIIKQGANLLGAPHNIPVTFDIQPIIQNNVGNLYCADEGSSFSDR</sequence>
<accession>A0ABS3T891</accession>